<evidence type="ECO:0000256" key="1">
    <source>
        <dbReference type="ARBA" id="ARBA00005432"/>
    </source>
</evidence>
<dbReference type="EC" id="2.5.1.-" evidence="4"/>
<dbReference type="PANTHER" id="PTHR10291">
    <property type="entry name" value="DEHYDRODOLICHYL DIPHOSPHATE SYNTHASE FAMILY MEMBER"/>
    <property type="match status" value="1"/>
</dbReference>
<dbReference type="GO" id="GO:1904423">
    <property type="term" value="C:dehydrodolichyl diphosphate synthase complex"/>
    <property type="evidence" value="ECO:0007669"/>
    <property type="project" value="TreeGrafter"/>
</dbReference>
<proteinExistence type="inferred from homology"/>
<keyword evidence="2 4" id="KW-0808">Transferase</keyword>
<keyword evidence="6" id="KW-1185">Reference proteome</keyword>
<evidence type="ECO:0000313" key="5">
    <source>
        <dbReference type="EMBL" id="KIO34589.1"/>
    </source>
</evidence>
<reference evidence="5 6" key="1">
    <citation type="submission" date="2014-04" db="EMBL/GenBank/DDBJ databases">
        <authorList>
            <consortium name="DOE Joint Genome Institute"/>
            <person name="Kuo A."/>
            <person name="Girlanda M."/>
            <person name="Perotto S."/>
            <person name="Kohler A."/>
            <person name="Nagy L.G."/>
            <person name="Floudas D."/>
            <person name="Copeland A."/>
            <person name="Barry K.W."/>
            <person name="Cichocki N."/>
            <person name="Veneault-Fourrey C."/>
            <person name="LaButti K."/>
            <person name="Lindquist E.A."/>
            <person name="Lipzen A."/>
            <person name="Lundell T."/>
            <person name="Morin E."/>
            <person name="Murat C."/>
            <person name="Sun H."/>
            <person name="Tunlid A."/>
            <person name="Henrissat B."/>
            <person name="Grigoriev I.V."/>
            <person name="Hibbett D.S."/>
            <person name="Martin F."/>
            <person name="Nordberg H.P."/>
            <person name="Cantor M.N."/>
            <person name="Hua S.X."/>
        </authorList>
    </citation>
    <scope>NUCLEOTIDE SEQUENCE [LARGE SCALE GENOMIC DNA]</scope>
    <source>
        <strain evidence="5 6">MUT 4182</strain>
    </source>
</reference>
<evidence type="ECO:0000313" key="6">
    <source>
        <dbReference type="Proteomes" id="UP000054248"/>
    </source>
</evidence>
<dbReference type="NCBIfam" id="TIGR00055">
    <property type="entry name" value="uppS"/>
    <property type="match status" value="1"/>
</dbReference>
<dbReference type="OrthoDB" id="4173905at2759"/>
<organism evidence="5 6">
    <name type="scientific">Tulasnella calospora MUT 4182</name>
    <dbReference type="NCBI Taxonomy" id="1051891"/>
    <lineage>
        <taxon>Eukaryota</taxon>
        <taxon>Fungi</taxon>
        <taxon>Dikarya</taxon>
        <taxon>Basidiomycota</taxon>
        <taxon>Agaricomycotina</taxon>
        <taxon>Agaricomycetes</taxon>
        <taxon>Cantharellales</taxon>
        <taxon>Tulasnellaceae</taxon>
        <taxon>Tulasnella</taxon>
    </lineage>
</organism>
<dbReference type="GO" id="GO:0016020">
    <property type="term" value="C:membrane"/>
    <property type="evidence" value="ECO:0007669"/>
    <property type="project" value="TreeGrafter"/>
</dbReference>
<dbReference type="PROSITE" id="PS01066">
    <property type="entry name" value="UPP_SYNTHASE"/>
    <property type="match status" value="1"/>
</dbReference>
<accession>A0A0C3QYZ6</accession>
<dbReference type="HOGENOM" id="CLU_038505_0_3_1"/>
<dbReference type="AlphaFoldDB" id="A0A0C3QYZ6"/>
<dbReference type="PANTHER" id="PTHR10291:SF43">
    <property type="entry name" value="DEHYDRODOLICHYL DIPHOSPHATE SYNTHASE COMPLEX SUBUNIT DHDDS"/>
    <property type="match status" value="1"/>
</dbReference>
<evidence type="ECO:0000256" key="3">
    <source>
        <dbReference type="ARBA" id="ARBA00022842"/>
    </source>
</evidence>
<dbReference type="GO" id="GO:0005811">
    <property type="term" value="C:lipid droplet"/>
    <property type="evidence" value="ECO:0007669"/>
    <property type="project" value="TreeGrafter"/>
</dbReference>
<comment type="similarity">
    <text evidence="1 4">Belongs to the UPP synthase family.</text>
</comment>
<evidence type="ECO:0000256" key="4">
    <source>
        <dbReference type="RuleBase" id="RU363018"/>
    </source>
</evidence>
<sequence length="272" mass="31159">MATTGPAFVWSVVDWIYSLLIRIILAILAAGPMPKHICFVMDGNRRYARSHAKRVQEGHTQGFHALHRILDVCLQLNIRCVSVYAFAIENFKRPEEEVTALMDLAKNKLIEMTQKGELLDRNGVRVNIIGRREMLPHDVQEVAKRVEDMTRHHTNAILNICMPYASRHEMTDAIDEAIRRCDGSPEDIDEDEIEKHLEMTARGSPPLDVLIRTSGTYRLSDYMLWQACENTQLYFTSTYWPDFGLRDFVPILLAFQKRVWASASSSLPSHSS</sequence>
<gene>
    <name evidence="5" type="ORF">M407DRAFT_240449</name>
</gene>
<keyword evidence="3" id="KW-0460">Magnesium</keyword>
<dbReference type="GO" id="GO:0005783">
    <property type="term" value="C:endoplasmic reticulum"/>
    <property type="evidence" value="ECO:0007669"/>
    <property type="project" value="TreeGrafter"/>
</dbReference>
<dbReference type="EMBL" id="KN822942">
    <property type="protein sequence ID" value="KIO34589.1"/>
    <property type="molecule type" value="Genomic_DNA"/>
</dbReference>
<reference evidence="6" key="2">
    <citation type="submission" date="2015-01" db="EMBL/GenBank/DDBJ databases">
        <title>Evolutionary Origins and Diversification of the Mycorrhizal Mutualists.</title>
        <authorList>
            <consortium name="DOE Joint Genome Institute"/>
            <consortium name="Mycorrhizal Genomics Consortium"/>
            <person name="Kohler A."/>
            <person name="Kuo A."/>
            <person name="Nagy L.G."/>
            <person name="Floudas D."/>
            <person name="Copeland A."/>
            <person name="Barry K.W."/>
            <person name="Cichocki N."/>
            <person name="Veneault-Fourrey C."/>
            <person name="LaButti K."/>
            <person name="Lindquist E.A."/>
            <person name="Lipzen A."/>
            <person name="Lundell T."/>
            <person name="Morin E."/>
            <person name="Murat C."/>
            <person name="Riley R."/>
            <person name="Ohm R."/>
            <person name="Sun H."/>
            <person name="Tunlid A."/>
            <person name="Henrissat B."/>
            <person name="Grigoriev I.V."/>
            <person name="Hibbett D.S."/>
            <person name="Martin F."/>
        </authorList>
    </citation>
    <scope>NUCLEOTIDE SEQUENCE [LARGE SCALE GENOMIC DNA]</scope>
    <source>
        <strain evidence="6">MUT 4182</strain>
    </source>
</reference>
<dbReference type="SUPFAM" id="SSF64005">
    <property type="entry name" value="Undecaprenyl diphosphate synthase"/>
    <property type="match status" value="1"/>
</dbReference>
<dbReference type="Gene3D" id="3.40.1180.10">
    <property type="entry name" value="Decaprenyl diphosphate synthase-like"/>
    <property type="match status" value="1"/>
</dbReference>
<dbReference type="InterPro" id="IPR018520">
    <property type="entry name" value="UPP_synth-like_CS"/>
</dbReference>
<dbReference type="GO" id="GO:0045547">
    <property type="term" value="F:ditrans,polycis-polyprenyl diphosphate synthase [(2E,6E)-farnesyl diphosphate specific] activity"/>
    <property type="evidence" value="ECO:0007669"/>
    <property type="project" value="TreeGrafter"/>
</dbReference>
<dbReference type="STRING" id="1051891.A0A0C3QYZ6"/>
<dbReference type="HAMAP" id="MF_01139">
    <property type="entry name" value="ISPT"/>
    <property type="match status" value="1"/>
</dbReference>
<evidence type="ECO:0000256" key="2">
    <source>
        <dbReference type="ARBA" id="ARBA00022679"/>
    </source>
</evidence>
<dbReference type="InterPro" id="IPR036424">
    <property type="entry name" value="UPP_synth-like_sf"/>
</dbReference>
<dbReference type="FunFam" id="3.40.1180.10:FF:000005">
    <property type="entry name" value="Alkyl transferase"/>
    <property type="match status" value="1"/>
</dbReference>
<keyword evidence="4" id="KW-1133">Transmembrane helix</keyword>
<dbReference type="Pfam" id="PF01255">
    <property type="entry name" value="Prenyltransf"/>
    <property type="match status" value="1"/>
</dbReference>
<dbReference type="GO" id="GO:0016094">
    <property type="term" value="P:polyprenol biosynthetic process"/>
    <property type="evidence" value="ECO:0007669"/>
    <property type="project" value="TreeGrafter"/>
</dbReference>
<dbReference type="Proteomes" id="UP000054248">
    <property type="component" value="Unassembled WGS sequence"/>
</dbReference>
<dbReference type="InterPro" id="IPR001441">
    <property type="entry name" value="UPP_synth-like"/>
</dbReference>
<keyword evidence="4" id="KW-0472">Membrane</keyword>
<keyword evidence="4" id="KW-0812">Transmembrane</keyword>
<protein>
    <recommendedName>
        <fullName evidence="4">Alkyl transferase</fullName>
        <ecNumber evidence="4">2.5.1.-</ecNumber>
    </recommendedName>
</protein>
<dbReference type="CDD" id="cd00475">
    <property type="entry name" value="Cis_IPPS"/>
    <property type="match status" value="1"/>
</dbReference>
<name>A0A0C3QYZ6_9AGAM</name>
<feature type="transmembrane region" description="Helical" evidence="4">
    <location>
        <begin position="12"/>
        <end position="31"/>
    </location>
</feature>